<feature type="region of interest" description="Disordered" evidence="2">
    <location>
        <begin position="289"/>
        <end position="397"/>
    </location>
</feature>
<gene>
    <name evidence="4" type="ORF">LAZ67_10001901</name>
</gene>
<dbReference type="InterPro" id="IPR041588">
    <property type="entry name" value="Integrase_H2C2"/>
</dbReference>
<evidence type="ECO:0000259" key="3">
    <source>
        <dbReference type="PROSITE" id="PS50994"/>
    </source>
</evidence>
<organism evidence="4 5">
    <name type="scientific">Cordylochernes scorpioides</name>
    <dbReference type="NCBI Taxonomy" id="51811"/>
    <lineage>
        <taxon>Eukaryota</taxon>
        <taxon>Metazoa</taxon>
        <taxon>Ecdysozoa</taxon>
        <taxon>Arthropoda</taxon>
        <taxon>Chelicerata</taxon>
        <taxon>Arachnida</taxon>
        <taxon>Pseudoscorpiones</taxon>
        <taxon>Cheliferoidea</taxon>
        <taxon>Chernetidae</taxon>
        <taxon>Cordylochernes</taxon>
    </lineage>
</organism>
<evidence type="ECO:0000313" key="5">
    <source>
        <dbReference type="Proteomes" id="UP001235939"/>
    </source>
</evidence>
<dbReference type="EMBL" id="CP092872">
    <property type="protein sequence ID" value="UYV73128.1"/>
    <property type="molecule type" value="Genomic_DNA"/>
</dbReference>
<name>A0ABY6KW87_9ARAC</name>
<dbReference type="Proteomes" id="UP001235939">
    <property type="component" value="Chromosome 10"/>
</dbReference>
<reference evidence="4 5" key="1">
    <citation type="submission" date="2022-01" db="EMBL/GenBank/DDBJ databases">
        <title>A chromosomal length assembly of Cordylochernes scorpioides.</title>
        <authorList>
            <person name="Zeh D."/>
            <person name="Zeh J."/>
        </authorList>
    </citation>
    <scope>NUCLEOTIDE SEQUENCE [LARGE SCALE GENOMIC DNA]</scope>
    <source>
        <strain evidence="4">IN4F17</strain>
        <tissue evidence="4">Whole Body</tissue>
    </source>
</reference>
<evidence type="ECO:0000256" key="2">
    <source>
        <dbReference type="SAM" id="MobiDB-lite"/>
    </source>
</evidence>
<accession>A0ABY6KW87</accession>
<dbReference type="PROSITE" id="PS50994">
    <property type="entry name" value="INTEGRASE"/>
    <property type="match status" value="1"/>
</dbReference>
<dbReference type="PANTHER" id="PTHR37984:SF9">
    <property type="entry name" value="INTEGRASE CATALYTIC DOMAIN-CONTAINING PROTEIN"/>
    <property type="match status" value="1"/>
</dbReference>
<protein>
    <recommendedName>
        <fullName evidence="1">RNA-directed DNA polymerase</fullName>
        <ecNumber evidence="1">2.7.7.49</ecNumber>
    </recommendedName>
</protein>
<dbReference type="InterPro" id="IPR036397">
    <property type="entry name" value="RNaseH_sf"/>
</dbReference>
<dbReference type="PANTHER" id="PTHR37984">
    <property type="entry name" value="PROTEIN CBG26694"/>
    <property type="match status" value="1"/>
</dbReference>
<dbReference type="Gene3D" id="3.30.420.10">
    <property type="entry name" value="Ribonuclease H-like superfamily/Ribonuclease H"/>
    <property type="match status" value="1"/>
</dbReference>
<dbReference type="InterPro" id="IPR050951">
    <property type="entry name" value="Retrovirus_Pol_polyprotein"/>
</dbReference>
<dbReference type="SUPFAM" id="SSF53098">
    <property type="entry name" value="Ribonuclease H-like"/>
    <property type="match status" value="1"/>
</dbReference>
<feature type="domain" description="Integrase catalytic" evidence="3">
    <location>
        <begin position="118"/>
        <end position="226"/>
    </location>
</feature>
<dbReference type="InterPro" id="IPR012337">
    <property type="entry name" value="RNaseH-like_sf"/>
</dbReference>
<sequence length="397" mass="44839">MSPCPKVNIGQQRMISPLRMIRYPENIRKGLLQRIHEGHLGIVKCRERAKGSVWWPRITSEIEEMVRTCPMCIEERTNRHQPLIPSELSSCPWEKVGIPGNCKIIGHVTSASVIVHCKSIFARHGIRLEVRSDNGSQFGSLFKEFVQDYGFIHVTSSPRNLQSNGFIESFVKIVKERIGKSKDPYLALLAYRATPLANGFSPAELSMGRRIRTTIPTPTTQSKEYENSRGYSKGKTKILLRSSKRINDRVWLTDLKNPGVIISKADTPRSYMVDTPIGRVRRNLFPLLPTCQRSPGSPHFEPDEEPYINYPEANTHTSDAPTDVTDSSTSPKETLNRTHSRRIVPGSGSTGNYGYEGQRGEVLLERRTDLTKSEREGPDGNRARNSRRRLGVPGRLH</sequence>
<evidence type="ECO:0000256" key="1">
    <source>
        <dbReference type="ARBA" id="ARBA00012493"/>
    </source>
</evidence>
<evidence type="ECO:0000313" key="4">
    <source>
        <dbReference type="EMBL" id="UYV73128.1"/>
    </source>
</evidence>
<proteinExistence type="predicted"/>
<feature type="compositionally biased region" description="Basic residues" evidence="2">
    <location>
        <begin position="384"/>
        <end position="397"/>
    </location>
</feature>
<dbReference type="Gene3D" id="1.10.340.70">
    <property type="match status" value="1"/>
</dbReference>
<feature type="compositionally biased region" description="Basic and acidic residues" evidence="2">
    <location>
        <begin position="358"/>
        <end position="382"/>
    </location>
</feature>
<dbReference type="InterPro" id="IPR001584">
    <property type="entry name" value="Integrase_cat-core"/>
</dbReference>
<keyword evidence="5" id="KW-1185">Reference proteome</keyword>
<feature type="compositionally biased region" description="Polar residues" evidence="2">
    <location>
        <begin position="312"/>
        <end position="333"/>
    </location>
</feature>
<dbReference type="EC" id="2.7.7.49" evidence="1"/>
<dbReference type="Pfam" id="PF17921">
    <property type="entry name" value="Integrase_H2C2"/>
    <property type="match status" value="1"/>
</dbReference>